<sequence>MPVTPPLPQRGLYDRLRMAIVCKENKLQFALDANSLLASKDRDFEFEYQIDKRTPVTITMRGDSDKRHGYTDENVDKIVQDMLNGQTMFIRAHTMIRTVLTSLISLEGAEQPIQQVLLDCGVTLSGEYAEQPAYSLADFENDFNSFSSEQQRQLLEQIKVIIDNMR</sequence>
<dbReference type="AlphaFoldDB" id="A0A1V8M9Y5"/>
<dbReference type="EMBL" id="LPUF01000001">
    <property type="protein sequence ID" value="OQK18302.1"/>
    <property type="molecule type" value="Genomic_DNA"/>
</dbReference>
<organism evidence="1 2">
    <name type="scientific">Methyloprofundus sedimenti</name>
    <dbReference type="NCBI Taxonomy" id="1420851"/>
    <lineage>
        <taxon>Bacteria</taxon>
        <taxon>Pseudomonadati</taxon>
        <taxon>Pseudomonadota</taxon>
        <taxon>Gammaproteobacteria</taxon>
        <taxon>Methylococcales</taxon>
        <taxon>Methylococcaceae</taxon>
        <taxon>Methyloprofundus</taxon>
    </lineage>
</organism>
<dbReference type="Proteomes" id="UP000191980">
    <property type="component" value="Unassembled WGS sequence"/>
</dbReference>
<comment type="caution">
    <text evidence="1">The sequence shown here is derived from an EMBL/GenBank/DDBJ whole genome shotgun (WGS) entry which is preliminary data.</text>
</comment>
<accession>A0A1V8M9Y5</accession>
<protein>
    <submittedName>
        <fullName evidence="1">Uncharacterized protein</fullName>
    </submittedName>
</protein>
<name>A0A1V8M9Y5_9GAMM</name>
<dbReference type="OrthoDB" id="5564797at2"/>
<evidence type="ECO:0000313" key="2">
    <source>
        <dbReference type="Proteomes" id="UP000191980"/>
    </source>
</evidence>
<gene>
    <name evidence="1" type="ORF">AU255_10900</name>
</gene>
<dbReference type="RefSeq" id="WP_080522908.1">
    <property type="nucleotide sequence ID" value="NZ_LPUF01000001.1"/>
</dbReference>
<evidence type="ECO:0000313" key="1">
    <source>
        <dbReference type="EMBL" id="OQK18302.1"/>
    </source>
</evidence>
<keyword evidence="2" id="KW-1185">Reference proteome</keyword>
<reference evidence="1 2" key="1">
    <citation type="submission" date="2015-12" db="EMBL/GenBank/DDBJ databases">
        <authorList>
            <person name="Shamseldin A."/>
            <person name="Moawad H."/>
            <person name="Abd El-Rahim W.M."/>
            <person name="Sadowsky M.J."/>
        </authorList>
    </citation>
    <scope>NUCLEOTIDE SEQUENCE [LARGE SCALE GENOMIC DNA]</scope>
    <source>
        <strain evidence="1 2">WF1</strain>
    </source>
</reference>
<proteinExistence type="predicted"/>